<dbReference type="SMART" id="SM00220">
    <property type="entry name" value="S_TKc"/>
    <property type="match status" value="1"/>
</dbReference>
<dbReference type="AlphaFoldDB" id="S7RS26"/>
<comment type="domain">
    <text evidence="7">The pseudokinase domain, the coiled-coil (CC), and C-terminal knob domain (CK) form a structural unit (PKC) that forms an extensive high-affinity interaction surface for PAN2.</text>
</comment>
<dbReference type="SUPFAM" id="SSF56112">
    <property type="entry name" value="Protein kinase-like (PK-like)"/>
    <property type="match status" value="1"/>
</dbReference>
<keyword evidence="6 7" id="KW-0175">Coiled coil</keyword>
<keyword evidence="10" id="KW-1185">Reference proteome</keyword>
<dbReference type="GeneID" id="19307374"/>
<evidence type="ECO:0000256" key="2">
    <source>
        <dbReference type="ARBA" id="ARBA00022490"/>
    </source>
</evidence>
<comment type="subunit">
    <text evidence="7">Homodimer. Forms a heterotrimer with a catalytic subunit PAN2 to form the poly(A)-nuclease (PAN) deadenylation complex. Interacts (via PAM-2 motif) with poly(A)-binding protein PAB1 (via PABC domain), conferring substrate specificity of the enzyme complex.</text>
</comment>
<dbReference type="FunFam" id="1.10.287.3700:FF:000001">
    <property type="entry name" value="PAN2-PAN3 deadenylation complex subunit PAN3"/>
    <property type="match status" value="1"/>
</dbReference>
<dbReference type="InterPro" id="IPR000719">
    <property type="entry name" value="Prot_kinase_dom"/>
</dbReference>
<proteinExistence type="inferred from homology"/>
<dbReference type="HAMAP" id="MF_03181">
    <property type="entry name" value="PAN3"/>
    <property type="match status" value="1"/>
</dbReference>
<dbReference type="PANTHER" id="PTHR12272">
    <property type="entry name" value="DEADENYLATION COMPLEX SUBUNIT PAN3"/>
    <property type="match status" value="1"/>
</dbReference>
<dbReference type="GO" id="GO:0005524">
    <property type="term" value="F:ATP binding"/>
    <property type="evidence" value="ECO:0007669"/>
    <property type="project" value="UniProtKB-UniRule"/>
</dbReference>
<dbReference type="GO" id="GO:0008143">
    <property type="term" value="F:poly(A) binding"/>
    <property type="evidence" value="ECO:0007669"/>
    <property type="project" value="TreeGrafter"/>
</dbReference>
<feature type="binding site" evidence="7">
    <location>
        <begin position="245"/>
        <end position="246"/>
    </location>
    <ligand>
        <name>ATP</name>
        <dbReference type="ChEBI" id="CHEBI:30616"/>
    </ligand>
</feature>
<evidence type="ECO:0000256" key="1">
    <source>
        <dbReference type="ARBA" id="ARBA00004496"/>
    </source>
</evidence>
<dbReference type="HOGENOM" id="CLU_016423_0_1_1"/>
<dbReference type="Gene3D" id="1.10.287.3700">
    <property type="match status" value="1"/>
</dbReference>
<dbReference type="Gene3D" id="1.10.510.10">
    <property type="entry name" value="Transferase(Phosphotransferase) domain 1"/>
    <property type="match status" value="1"/>
</dbReference>
<keyword evidence="5 7" id="KW-0067">ATP-binding</keyword>
<dbReference type="Gene3D" id="1.20.5.5160">
    <property type="match status" value="1"/>
</dbReference>
<feature type="coiled-coil region" evidence="7">
    <location>
        <begin position="348"/>
        <end position="386"/>
    </location>
</feature>
<evidence type="ECO:0000259" key="8">
    <source>
        <dbReference type="PROSITE" id="PS50011"/>
    </source>
</evidence>
<dbReference type="GO" id="GO:0031251">
    <property type="term" value="C:PAN complex"/>
    <property type="evidence" value="ECO:0007669"/>
    <property type="project" value="UniProtKB-UniRule"/>
</dbReference>
<dbReference type="PANTHER" id="PTHR12272:SF11">
    <property type="entry name" value="PAN2-PAN3 DEADENYLATION COMPLEX SUBUNIT PAN3"/>
    <property type="match status" value="1"/>
</dbReference>
<dbReference type="RefSeq" id="XP_007865855.1">
    <property type="nucleotide sequence ID" value="XM_007867664.1"/>
</dbReference>
<comment type="similarity">
    <text evidence="7">Belongs to the protein kinase superfamily. PAN3 family.</text>
</comment>
<dbReference type="OrthoDB" id="204958at2759"/>
<keyword evidence="4 7" id="KW-0547">Nucleotide-binding</keyword>
<dbReference type="eggNOG" id="KOG3741">
    <property type="taxonomic scope" value="Eukaryota"/>
</dbReference>
<dbReference type="GO" id="GO:0004672">
    <property type="term" value="F:protein kinase activity"/>
    <property type="evidence" value="ECO:0007669"/>
    <property type="project" value="InterPro"/>
</dbReference>
<comment type="caution">
    <text evidence="7">Lacks conserved residue(s) required for the propagation of feature annotation.</text>
</comment>
<comment type="domain">
    <text evidence="7">Contains a pseudokinase domain. The protein kinase domain is predicted to be catalytically inactive because some of the residues important for catalytic activity are substituted and it lacks the equivalent of the binding site for a peptide substrate. However, it has retained an ATP-binding site and ATP-binding is required for mRNA degradation, stimulating the activity of the PAN2 nuclease in vitro. The nucleotide-binding site is juxtaposed to the RNase active site of PAN2 in the complex and may actually bind nucleosides of a poly(A) RNA rather than ATP, feeding the poly(A)-tail to the active site of the deadenylase and thus increasing the efficiency with which this distributive enzyme degrades oligo(A) RNAs.</text>
</comment>
<evidence type="ECO:0000313" key="9">
    <source>
        <dbReference type="EMBL" id="EPQ55824.1"/>
    </source>
</evidence>
<feature type="domain" description="Protein kinase" evidence="8">
    <location>
        <begin position="102"/>
        <end position="351"/>
    </location>
</feature>
<dbReference type="EMBL" id="KB469301">
    <property type="protein sequence ID" value="EPQ55824.1"/>
    <property type="molecule type" value="Genomic_DNA"/>
</dbReference>
<dbReference type="InterPro" id="IPR011009">
    <property type="entry name" value="Kinase-like_dom_sf"/>
</dbReference>
<name>S7RS26_GLOTA</name>
<feature type="region of interest" description="Knob domain" evidence="7">
    <location>
        <begin position="387"/>
        <end position="487"/>
    </location>
</feature>
<accession>S7RS26</accession>
<organism evidence="9 10">
    <name type="scientific">Gloeophyllum trabeum (strain ATCC 11539 / FP-39264 / Madison 617)</name>
    <name type="common">Brown rot fungus</name>
    <dbReference type="NCBI Taxonomy" id="670483"/>
    <lineage>
        <taxon>Eukaryota</taxon>
        <taxon>Fungi</taxon>
        <taxon>Dikarya</taxon>
        <taxon>Basidiomycota</taxon>
        <taxon>Agaricomycotina</taxon>
        <taxon>Agaricomycetes</taxon>
        <taxon>Gloeophyllales</taxon>
        <taxon>Gloeophyllaceae</taxon>
        <taxon>Gloeophyllum</taxon>
    </lineage>
</organism>
<dbReference type="Pfam" id="PF18101">
    <property type="entry name" value="Pan3_CK"/>
    <property type="match status" value="1"/>
</dbReference>
<evidence type="ECO:0000256" key="3">
    <source>
        <dbReference type="ARBA" id="ARBA00022664"/>
    </source>
</evidence>
<feature type="binding site" evidence="7">
    <location>
        <position position="132"/>
    </location>
    <ligand>
        <name>ATP</name>
        <dbReference type="ChEBI" id="CHEBI:30616"/>
    </ligand>
</feature>
<dbReference type="GO" id="GO:0000289">
    <property type="term" value="P:nuclear-transcribed mRNA poly(A) tail shortening"/>
    <property type="evidence" value="ECO:0007669"/>
    <property type="project" value="UniProtKB-UniRule"/>
</dbReference>
<dbReference type="PROSITE" id="PS50011">
    <property type="entry name" value="PROTEIN_KINASE_DOM"/>
    <property type="match status" value="1"/>
</dbReference>
<reference evidence="9 10" key="1">
    <citation type="journal article" date="2012" name="Science">
        <title>The Paleozoic origin of enzymatic lignin decomposition reconstructed from 31 fungal genomes.</title>
        <authorList>
            <person name="Floudas D."/>
            <person name="Binder M."/>
            <person name="Riley R."/>
            <person name="Barry K."/>
            <person name="Blanchette R.A."/>
            <person name="Henrissat B."/>
            <person name="Martinez A.T."/>
            <person name="Otillar R."/>
            <person name="Spatafora J.W."/>
            <person name="Yadav J.S."/>
            <person name="Aerts A."/>
            <person name="Benoit I."/>
            <person name="Boyd A."/>
            <person name="Carlson A."/>
            <person name="Copeland A."/>
            <person name="Coutinho P.M."/>
            <person name="de Vries R.P."/>
            <person name="Ferreira P."/>
            <person name="Findley K."/>
            <person name="Foster B."/>
            <person name="Gaskell J."/>
            <person name="Glotzer D."/>
            <person name="Gorecki P."/>
            <person name="Heitman J."/>
            <person name="Hesse C."/>
            <person name="Hori C."/>
            <person name="Igarashi K."/>
            <person name="Jurgens J.A."/>
            <person name="Kallen N."/>
            <person name="Kersten P."/>
            <person name="Kohler A."/>
            <person name="Kuees U."/>
            <person name="Kumar T.K.A."/>
            <person name="Kuo A."/>
            <person name="LaButti K."/>
            <person name="Larrondo L.F."/>
            <person name="Lindquist E."/>
            <person name="Ling A."/>
            <person name="Lombard V."/>
            <person name="Lucas S."/>
            <person name="Lundell T."/>
            <person name="Martin R."/>
            <person name="McLaughlin D.J."/>
            <person name="Morgenstern I."/>
            <person name="Morin E."/>
            <person name="Murat C."/>
            <person name="Nagy L.G."/>
            <person name="Nolan M."/>
            <person name="Ohm R.A."/>
            <person name="Patyshakuliyeva A."/>
            <person name="Rokas A."/>
            <person name="Ruiz-Duenas F.J."/>
            <person name="Sabat G."/>
            <person name="Salamov A."/>
            <person name="Samejima M."/>
            <person name="Schmutz J."/>
            <person name="Slot J.C."/>
            <person name="St John F."/>
            <person name="Stenlid J."/>
            <person name="Sun H."/>
            <person name="Sun S."/>
            <person name="Syed K."/>
            <person name="Tsang A."/>
            <person name="Wiebenga A."/>
            <person name="Young D."/>
            <person name="Pisabarro A."/>
            <person name="Eastwood D.C."/>
            <person name="Martin F."/>
            <person name="Cullen D."/>
            <person name="Grigoriev I.V."/>
            <person name="Hibbett D.S."/>
        </authorList>
    </citation>
    <scope>NUCLEOTIDE SEQUENCE [LARGE SCALE GENOMIC DNA]</scope>
    <source>
        <strain evidence="9 10">ATCC 11539</strain>
    </source>
</reference>
<evidence type="ECO:0000256" key="6">
    <source>
        <dbReference type="ARBA" id="ARBA00023054"/>
    </source>
</evidence>
<dbReference type="Pfam" id="PF07714">
    <property type="entry name" value="PK_Tyr_Ser-Thr"/>
    <property type="match status" value="1"/>
</dbReference>
<dbReference type="InterPro" id="IPR041332">
    <property type="entry name" value="Pan3_CK"/>
</dbReference>
<dbReference type="KEGG" id="gtr:GLOTRDRAFT_60614"/>
<comment type="domain">
    <text evidence="7">The N-terminal zinc finger binds to poly(A) RNA.</text>
</comment>
<protein>
    <recommendedName>
        <fullName evidence="7">PAN2-PAN3 deadenylation complex subunit PAN3</fullName>
    </recommendedName>
    <alternativeName>
        <fullName evidence="7">PAB1P-dependent poly(A)-specific ribonuclease</fullName>
    </alternativeName>
    <alternativeName>
        <fullName evidence="7">Poly(A)-nuclease deadenylation complex subunit 3</fullName>
        <shortName evidence="7">PAN deadenylation complex subunit 3</shortName>
    </alternativeName>
</protein>
<comment type="subcellular location">
    <subcellularLocation>
        <location evidence="1 7">Cytoplasm</location>
    </subcellularLocation>
</comment>
<dbReference type="GO" id="GO:0006397">
    <property type="term" value="P:mRNA processing"/>
    <property type="evidence" value="ECO:0007669"/>
    <property type="project" value="UniProtKB-KW"/>
</dbReference>
<dbReference type="GO" id="GO:0000932">
    <property type="term" value="C:P-body"/>
    <property type="evidence" value="ECO:0007669"/>
    <property type="project" value="TreeGrafter"/>
</dbReference>
<keyword evidence="3 7" id="KW-0507">mRNA processing</keyword>
<comment type="function">
    <text evidence="7">Regulatory subunit of the poly(A)-nuclease (PAN) deadenylation complex, one of two cytoplasmic mRNA deadenylases involved in mRNA turnover. PAN specifically shortens poly(A) tails of RNA and the activity is stimulated by poly(A)-binding protein PAB1. PAN deadenylation is followed by rapid degradation of the shortened mRNA tails by the CCR4-NOT complex. Deadenylated mRNAs are then degraded by two alternative mechanisms, namely exosome-mediated 3'-5' exonucleolytic degradation, or deadenlyation-dependent mRNA decaping and subsequent 5'-3' exonucleolytic degradation by XRN1. May also be involved in post-transcriptional maturation of mRNA poly(A) tails. PAN3 acts as a positive regulator for PAN activity, recruiting the catalytic subunit PAN2 to mRNA via its interaction with RNA and with PAB1.</text>
</comment>
<evidence type="ECO:0000313" key="10">
    <source>
        <dbReference type="Proteomes" id="UP000030669"/>
    </source>
</evidence>
<dbReference type="Proteomes" id="UP000030669">
    <property type="component" value="Unassembled WGS sequence"/>
</dbReference>
<evidence type="ECO:0000256" key="4">
    <source>
        <dbReference type="ARBA" id="ARBA00022741"/>
    </source>
</evidence>
<evidence type="ECO:0000256" key="7">
    <source>
        <dbReference type="HAMAP-Rule" id="MF_03181"/>
    </source>
</evidence>
<dbReference type="InterPro" id="IPR001245">
    <property type="entry name" value="Ser-Thr/Tyr_kinase_cat_dom"/>
</dbReference>
<dbReference type="STRING" id="670483.S7RS26"/>
<sequence>MQAIDTSMYDMTGDHQQMGLSTDYDSMNAYYPHSQPTFVQQPLNYHLYTRPLPSLFTRNYFIPDDIREELQRRSEIIRTAPMPGLNLPEELQGYHTLVPLEPTVGERRKFGNWSSIVYRAISEKDGVPYTLRRMERYGLSHVNAFAAVETWNKIRHPNIVSVREAFTTRAFSDNSLVVVYDYHANAQTLYDVYVKPKAPSFVGGRLQAQAQLLPERTLWSYIVQIASAIRAVHDRGIAVRTLDVTKVLVTDKNRVRLGSCGIVDALTWEAPSEIMPVFQVEDLHKLGALIVTLCCQNVAAANTNNLAKALDTIGRTYSNDVKQVVRWLYSTPGPHKTIGQFFQDMLGSRVIAEMEEAQNSVDRLQAELMSELENARLVRLLSKLGFINERPEFAREPRWSETGDRYIIKLFRDYVFHQVDENGNPVINLSHVLTCLNKLDAGTEEKIMLISRDEQSCLVVSYKDIKGFIETAFSDLAAAATSSSGRL</sequence>
<dbReference type="OMA" id="YVFHSVD"/>
<evidence type="ECO:0000256" key="5">
    <source>
        <dbReference type="ARBA" id="ARBA00022840"/>
    </source>
</evidence>
<keyword evidence="2 7" id="KW-0963">Cytoplasm</keyword>
<gene>
    <name evidence="7" type="primary">PAN3</name>
    <name evidence="9" type="ORF">GLOTRDRAFT_60614</name>
</gene>
<feature type="binding site" evidence="7">
    <location>
        <begin position="181"/>
        <end position="188"/>
    </location>
    <ligand>
        <name>ATP</name>
        <dbReference type="ChEBI" id="CHEBI:30616"/>
    </ligand>
</feature>
<dbReference type="InterPro" id="IPR030844">
    <property type="entry name" value="PAN3"/>
</dbReference>